<dbReference type="PANTHER" id="PTHR35580">
    <property type="entry name" value="CELL SURFACE GLYCOPROTEIN (S-LAYER PROTEIN)-LIKE PROTEIN"/>
    <property type="match status" value="1"/>
</dbReference>
<dbReference type="PATRIC" id="fig|1703779.3.peg.1750"/>
<dbReference type="InterPro" id="IPR011047">
    <property type="entry name" value="Quinoprotein_ADH-like_sf"/>
</dbReference>
<protein>
    <recommendedName>
        <fullName evidence="1">FlgD/Vpr Ig-like domain-containing protein</fullName>
    </recommendedName>
</protein>
<dbReference type="AlphaFoldDB" id="A0A0S8FPP2"/>
<dbReference type="InterPro" id="IPR011042">
    <property type="entry name" value="6-blade_b-propeller_TolB-like"/>
</dbReference>
<dbReference type="InterPro" id="IPR052918">
    <property type="entry name" value="Motility_Chemotaxis_Reg"/>
</dbReference>
<feature type="domain" description="FlgD/Vpr Ig-like" evidence="1">
    <location>
        <begin position="488"/>
        <end position="552"/>
    </location>
</feature>
<evidence type="ECO:0000313" key="3">
    <source>
        <dbReference type="Proteomes" id="UP000051373"/>
    </source>
</evidence>
<accession>A0A0S8FPP2</accession>
<dbReference type="Gene3D" id="2.60.40.4070">
    <property type="match status" value="1"/>
</dbReference>
<dbReference type="STRING" id="1703779.AMJ83_10235"/>
<dbReference type="Proteomes" id="UP000051373">
    <property type="component" value="Unassembled WGS sequence"/>
</dbReference>
<sequence length="566" mass="62319">MKWIVVITLLLVLLGHAQIVEWIHRYNGPDNLSEWPYDITVDTSGNVYVCGFGYLTATYMDYLTIKYNSSGDTVWLRYYDGGQLFYDRAHAIAIDDSGNVYVTGLSIESGNQYDIATIKYNSAGVEQWVARYNGPGNDDDEAYDIAIDDSGYIYVCGYTRSAATFTDYITLKYDRYGDTVWTSTYNGPFNGIDIAYALALDDSGNVYVTGSGNSATYDNDYYTIKINAVGDTQWVVAYDGTAATAYDYANDIALGGGYIYVTGESDGAGTEADYATIKYSPAGDTLWEMRYNGPGNGDDNANGIVADSLGNVFVTGGSMGPVQTDYATIKYNFSGNVEWVSRYNGPDDDIDEAFDIVLDHMGNVYVAGQSYATQPYTPEFDFLTIKYNASGVEQWTHRYNGTGDSQDHLYDMAVDDAGNVYVTGSSIGNIGYDDIVTIKYGVTGINEEAGNAVCEIPFNLTASPNPFHYQTRIRFTIPDAGCMIEEANQGISGSVGGTSEYQKPGLTIYDATGRLVKQWDYPAMRLSDHISWDGTDRSDRQLGSGVYFLRLTVGDYQETHQLLLIR</sequence>
<dbReference type="Gene3D" id="2.40.10.500">
    <property type="match status" value="2"/>
</dbReference>
<dbReference type="SUPFAM" id="SSF101898">
    <property type="entry name" value="NHL repeat"/>
    <property type="match status" value="1"/>
</dbReference>
<organism evidence="2 3">
    <name type="scientific">candidate division WOR_3 bacterium SM23_42</name>
    <dbReference type="NCBI Taxonomy" id="1703779"/>
    <lineage>
        <taxon>Bacteria</taxon>
        <taxon>Bacteria division WOR-3</taxon>
    </lineage>
</organism>
<dbReference type="PANTHER" id="PTHR35580:SF1">
    <property type="entry name" value="PHYTASE-LIKE DOMAIN-CONTAINING PROTEIN"/>
    <property type="match status" value="1"/>
</dbReference>
<dbReference type="Gene3D" id="2.120.10.30">
    <property type="entry name" value="TolB, C-terminal domain"/>
    <property type="match status" value="1"/>
</dbReference>
<dbReference type="InterPro" id="IPR010620">
    <property type="entry name" value="SBBP_repeat"/>
</dbReference>
<proteinExistence type="predicted"/>
<evidence type="ECO:0000259" key="1">
    <source>
        <dbReference type="Pfam" id="PF13860"/>
    </source>
</evidence>
<dbReference type="SUPFAM" id="SSF50998">
    <property type="entry name" value="Quinoprotein alcohol dehydrogenase-like"/>
    <property type="match status" value="1"/>
</dbReference>
<name>A0A0S8FPP2_UNCW3</name>
<comment type="caution">
    <text evidence="2">The sequence shown here is derived from an EMBL/GenBank/DDBJ whole genome shotgun (WGS) entry which is preliminary data.</text>
</comment>
<dbReference type="InterPro" id="IPR025965">
    <property type="entry name" value="FlgD/Vpr_Ig-like"/>
</dbReference>
<gene>
    <name evidence="2" type="ORF">AMJ83_10235</name>
</gene>
<dbReference type="Pfam" id="PF06739">
    <property type="entry name" value="SBBP"/>
    <property type="match status" value="5"/>
</dbReference>
<dbReference type="Pfam" id="PF13860">
    <property type="entry name" value="FlgD_ig"/>
    <property type="match status" value="1"/>
</dbReference>
<evidence type="ECO:0000313" key="2">
    <source>
        <dbReference type="EMBL" id="KPK62639.1"/>
    </source>
</evidence>
<dbReference type="EMBL" id="LJUJ01000030">
    <property type="protein sequence ID" value="KPK62639.1"/>
    <property type="molecule type" value="Genomic_DNA"/>
</dbReference>
<reference evidence="2 3" key="1">
    <citation type="journal article" date="2015" name="Microbiome">
        <title>Genomic resolution of linkages in carbon, nitrogen, and sulfur cycling among widespread estuary sediment bacteria.</title>
        <authorList>
            <person name="Baker B.J."/>
            <person name="Lazar C.S."/>
            <person name="Teske A.P."/>
            <person name="Dick G.J."/>
        </authorList>
    </citation>
    <scope>NUCLEOTIDE SEQUENCE [LARGE SCALE GENOMIC DNA]</scope>
    <source>
        <strain evidence="2">SM23_42</strain>
    </source>
</reference>